<dbReference type="InterPro" id="IPR005119">
    <property type="entry name" value="LysR_subst-bd"/>
</dbReference>
<dbReference type="Pfam" id="PF00126">
    <property type="entry name" value="HTH_1"/>
    <property type="match status" value="1"/>
</dbReference>
<dbReference type="CDD" id="cd05466">
    <property type="entry name" value="PBP2_LTTR_substrate"/>
    <property type="match status" value="1"/>
</dbReference>
<proteinExistence type="inferred from homology"/>
<accession>A0A381SA28</accession>
<evidence type="ECO:0000313" key="6">
    <source>
        <dbReference type="EMBL" id="SVA00940.1"/>
    </source>
</evidence>
<keyword evidence="2" id="KW-0805">Transcription regulation</keyword>
<dbReference type="EMBL" id="UINC01002853">
    <property type="protein sequence ID" value="SVA00940.1"/>
    <property type="molecule type" value="Genomic_DNA"/>
</dbReference>
<protein>
    <recommendedName>
        <fullName evidence="5">HTH lysR-type domain-containing protein</fullName>
    </recommendedName>
</protein>
<organism evidence="6">
    <name type="scientific">marine metagenome</name>
    <dbReference type="NCBI Taxonomy" id="408172"/>
    <lineage>
        <taxon>unclassified sequences</taxon>
        <taxon>metagenomes</taxon>
        <taxon>ecological metagenomes</taxon>
    </lineage>
</organism>
<dbReference type="PANTHER" id="PTHR30126">
    <property type="entry name" value="HTH-TYPE TRANSCRIPTIONAL REGULATOR"/>
    <property type="match status" value="1"/>
</dbReference>
<dbReference type="GO" id="GO:0000976">
    <property type="term" value="F:transcription cis-regulatory region binding"/>
    <property type="evidence" value="ECO:0007669"/>
    <property type="project" value="TreeGrafter"/>
</dbReference>
<evidence type="ECO:0000256" key="3">
    <source>
        <dbReference type="ARBA" id="ARBA00023125"/>
    </source>
</evidence>
<dbReference type="GO" id="GO:0003700">
    <property type="term" value="F:DNA-binding transcription factor activity"/>
    <property type="evidence" value="ECO:0007669"/>
    <property type="project" value="InterPro"/>
</dbReference>
<sequence>MELRELISFYHVARVRSVSKAARTLEMGQPTVTTHLRKLEDEFGITLFDRIKRPIQLTSEGVTLLELVTPVVTSVDALKTQMDYSERRGSFVVGAYPDLVTHHLPSGIQRFRHDYPDVRIRLLARSYNPLIQLVRSGEIDLAFCSSPPADDVTLEFKELFKYNAVLMTPPGHGLLHQQPVGLEDIATFPLILTAPESQLRQRVEQAFKSRGLAPDVVLALDDTESMKRYVEIGMGIGIGNDFTLHAEDHHRFSVVRLDHLFPSSVIGVCTLKGKFAGQVVRNFIRMMSDQIRGFHSELWSWDEENPTTAGLAEDGSKND</sequence>
<dbReference type="InterPro" id="IPR000847">
    <property type="entry name" value="LysR_HTH_N"/>
</dbReference>
<dbReference type="Pfam" id="PF03466">
    <property type="entry name" value="LysR_substrate"/>
    <property type="match status" value="1"/>
</dbReference>
<evidence type="ECO:0000259" key="5">
    <source>
        <dbReference type="PROSITE" id="PS50931"/>
    </source>
</evidence>
<dbReference type="InterPro" id="IPR036388">
    <property type="entry name" value="WH-like_DNA-bd_sf"/>
</dbReference>
<dbReference type="PRINTS" id="PR00039">
    <property type="entry name" value="HTHLYSR"/>
</dbReference>
<name>A0A381SA28_9ZZZZ</name>
<feature type="domain" description="HTH lysR-type" evidence="5">
    <location>
        <begin position="1"/>
        <end position="58"/>
    </location>
</feature>
<keyword evidence="3" id="KW-0238">DNA-binding</keyword>
<dbReference type="Gene3D" id="3.40.190.10">
    <property type="entry name" value="Periplasmic binding protein-like II"/>
    <property type="match status" value="2"/>
</dbReference>
<dbReference type="PANTHER" id="PTHR30126:SF40">
    <property type="entry name" value="HTH-TYPE TRANSCRIPTIONAL REGULATOR GLTR"/>
    <property type="match status" value="1"/>
</dbReference>
<dbReference type="Gene3D" id="1.10.10.10">
    <property type="entry name" value="Winged helix-like DNA-binding domain superfamily/Winged helix DNA-binding domain"/>
    <property type="match status" value="1"/>
</dbReference>
<dbReference type="SUPFAM" id="SSF53850">
    <property type="entry name" value="Periplasmic binding protein-like II"/>
    <property type="match status" value="1"/>
</dbReference>
<dbReference type="InterPro" id="IPR036390">
    <property type="entry name" value="WH_DNA-bd_sf"/>
</dbReference>
<dbReference type="FunFam" id="1.10.10.10:FF:000001">
    <property type="entry name" value="LysR family transcriptional regulator"/>
    <property type="match status" value="1"/>
</dbReference>
<dbReference type="AlphaFoldDB" id="A0A381SA28"/>
<keyword evidence="4" id="KW-0804">Transcription</keyword>
<evidence type="ECO:0000256" key="1">
    <source>
        <dbReference type="ARBA" id="ARBA00009437"/>
    </source>
</evidence>
<evidence type="ECO:0000256" key="2">
    <source>
        <dbReference type="ARBA" id="ARBA00023015"/>
    </source>
</evidence>
<dbReference type="SUPFAM" id="SSF46785">
    <property type="entry name" value="Winged helix' DNA-binding domain"/>
    <property type="match status" value="1"/>
</dbReference>
<dbReference type="PROSITE" id="PS50931">
    <property type="entry name" value="HTH_LYSR"/>
    <property type="match status" value="1"/>
</dbReference>
<comment type="similarity">
    <text evidence="1">Belongs to the LysR transcriptional regulatory family.</text>
</comment>
<reference evidence="6" key="1">
    <citation type="submission" date="2018-05" db="EMBL/GenBank/DDBJ databases">
        <authorList>
            <person name="Lanie J.A."/>
            <person name="Ng W.-L."/>
            <person name="Kazmierczak K.M."/>
            <person name="Andrzejewski T.M."/>
            <person name="Davidsen T.M."/>
            <person name="Wayne K.J."/>
            <person name="Tettelin H."/>
            <person name="Glass J.I."/>
            <person name="Rusch D."/>
            <person name="Podicherti R."/>
            <person name="Tsui H.-C.T."/>
            <person name="Winkler M.E."/>
        </authorList>
    </citation>
    <scope>NUCLEOTIDE SEQUENCE</scope>
</reference>
<gene>
    <name evidence="6" type="ORF">METZ01_LOCUS53794</name>
</gene>
<evidence type="ECO:0000256" key="4">
    <source>
        <dbReference type="ARBA" id="ARBA00023163"/>
    </source>
</evidence>